<keyword evidence="2" id="KW-1133">Transmembrane helix</keyword>
<evidence type="ECO:0000256" key="2">
    <source>
        <dbReference type="SAM" id="Phobius"/>
    </source>
</evidence>
<evidence type="ECO:0000313" key="3">
    <source>
        <dbReference type="EMBL" id="MEJ8566675.1"/>
    </source>
</evidence>
<feature type="region of interest" description="Disordered" evidence="1">
    <location>
        <begin position="58"/>
        <end position="123"/>
    </location>
</feature>
<evidence type="ECO:0000313" key="4">
    <source>
        <dbReference type="Proteomes" id="UP001359886"/>
    </source>
</evidence>
<dbReference type="Proteomes" id="UP001359886">
    <property type="component" value="Unassembled WGS sequence"/>
</dbReference>
<accession>A0AAW9RE20</accession>
<name>A0AAW9RE20_9GAMM</name>
<gene>
    <name evidence="3" type="ORF">V3330_03455</name>
</gene>
<evidence type="ECO:0000256" key="1">
    <source>
        <dbReference type="SAM" id="MobiDB-lite"/>
    </source>
</evidence>
<organism evidence="3 4">
    <name type="scientific">Elongatibacter sediminis</name>
    <dbReference type="NCBI Taxonomy" id="3119006"/>
    <lineage>
        <taxon>Bacteria</taxon>
        <taxon>Pseudomonadati</taxon>
        <taxon>Pseudomonadota</taxon>
        <taxon>Gammaproteobacteria</taxon>
        <taxon>Chromatiales</taxon>
        <taxon>Wenzhouxiangellaceae</taxon>
        <taxon>Elongatibacter</taxon>
    </lineage>
</organism>
<feature type="compositionally biased region" description="Basic and acidic residues" evidence="1">
    <location>
        <begin position="63"/>
        <end position="79"/>
    </location>
</feature>
<proteinExistence type="predicted"/>
<protein>
    <recommendedName>
        <fullName evidence="5">TonB C-terminal domain-containing protein</fullName>
    </recommendedName>
</protein>
<reference evidence="3 4" key="1">
    <citation type="submission" date="2024-02" db="EMBL/GenBank/DDBJ databases">
        <title>A novel Wenzhouxiangellaceae bacterium, isolated from coastal sediments.</title>
        <authorList>
            <person name="Du Z.-J."/>
            <person name="Ye Y.-Q."/>
            <person name="Zhang X.-Y."/>
        </authorList>
    </citation>
    <scope>NUCLEOTIDE SEQUENCE [LARGE SCALE GENOMIC DNA]</scope>
    <source>
        <strain evidence="3 4">CH-27</strain>
    </source>
</reference>
<feature type="transmembrane region" description="Helical" evidence="2">
    <location>
        <begin position="14"/>
        <end position="32"/>
    </location>
</feature>
<comment type="caution">
    <text evidence="3">The sequence shown here is derived from an EMBL/GenBank/DDBJ whole genome shotgun (WGS) entry which is preliminary data.</text>
</comment>
<feature type="compositionally biased region" description="Low complexity" evidence="1">
    <location>
        <begin position="92"/>
        <end position="110"/>
    </location>
</feature>
<feature type="region of interest" description="Disordered" evidence="1">
    <location>
        <begin position="143"/>
        <end position="167"/>
    </location>
</feature>
<keyword evidence="4" id="KW-1185">Reference proteome</keyword>
<evidence type="ECO:0008006" key="5">
    <source>
        <dbReference type="Google" id="ProtNLM"/>
    </source>
</evidence>
<sequence length="253" mass="27346">MPTVSSSRPNRYEAGWFALALAVHAALLLLPLERSRQDMDSHRFLPISLKLAPRRLTTVPRNDVTEHKDREREREREQTDAGIAEPAKDAEPLAPNTAAPRTPPAEESTPQAPTPRTAPVPNMRRSLSTANLLQALNDMALEGPRQGLPRTLGSPPPGAGTDSAASANPLAESISGSFKTTSPVVLDRWLTSDGSHHVVVELPNGQTLCGRASAWDPMKPLVEHVMMFRACAGGGPRSFSMPADRVPKNLTPR</sequence>
<keyword evidence="2" id="KW-0472">Membrane</keyword>
<dbReference type="AlphaFoldDB" id="A0AAW9RE20"/>
<keyword evidence="2" id="KW-0812">Transmembrane</keyword>
<dbReference type="RefSeq" id="WP_354693997.1">
    <property type="nucleotide sequence ID" value="NZ_JAZHOG010000002.1"/>
</dbReference>
<dbReference type="EMBL" id="JAZHOG010000002">
    <property type="protein sequence ID" value="MEJ8566675.1"/>
    <property type="molecule type" value="Genomic_DNA"/>
</dbReference>